<dbReference type="PANTHER" id="PTHR48228:SF4">
    <property type="entry name" value="BLR3030 PROTEIN"/>
    <property type="match status" value="1"/>
</dbReference>
<comment type="caution">
    <text evidence="1">The sequence shown here is derived from an EMBL/GenBank/DDBJ whole genome shotgun (WGS) entry which is preliminary data.</text>
</comment>
<dbReference type="Pfam" id="PF02515">
    <property type="entry name" value="CoA_transf_3"/>
    <property type="match status" value="1"/>
</dbReference>
<reference evidence="1 2" key="2">
    <citation type="submission" date="2017-10" db="EMBL/GenBank/DDBJ databases">
        <title>Rhizosphere-associated Pseudomonas modulate jasmonic acid/salicylic acid antagonism to induce systemic resistance to herbivores at the cost of susceptibility to pathogens.</title>
        <authorList>
            <person name="Haney C.H."/>
            <person name="Wiesmann C.L."/>
            <person name="Shapiro L.R."/>
            <person name="O'Sullivan L.R."/>
            <person name="Khorasani S."/>
            <person name="Melnyk R.A."/>
            <person name="Xiao L."/>
            <person name="Bush J."/>
            <person name="Carrillo J."/>
            <person name="Pierce N.E."/>
            <person name="Ausubel F.M."/>
        </authorList>
    </citation>
    <scope>NUCLEOTIDE SEQUENCE [LARGE SCALE GENOMIC DNA]</scope>
    <source>
        <strain evidence="1 2">CH229</strain>
    </source>
</reference>
<dbReference type="InterPro" id="IPR050509">
    <property type="entry name" value="CoA-transferase_III"/>
</dbReference>
<dbReference type="Proteomes" id="UP000218643">
    <property type="component" value="Unassembled WGS sequence"/>
</dbReference>
<protein>
    <submittedName>
        <fullName evidence="1">Acyl-CoA transferase</fullName>
    </submittedName>
</protein>
<organism evidence="1 2">
    <name type="scientific">Pseudomonas fluorescens</name>
    <dbReference type="NCBI Taxonomy" id="294"/>
    <lineage>
        <taxon>Bacteria</taxon>
        <taxon>Pseudomonadati</taxon>
        <taxon>Pseudomonadota</taxon>
        <taxon>Gammaproteobacteria</taxon>
        <taxon>Pseudomonadales</taxon>
        <taxon>Pseudomonadaceae</taxon>
        <taxon>Pseudomonas</taxon>
    </lineage>
</organism>
<evidence type="ECO:0000313" key="1">
    <source>
        <dbReference type="EMBL" id="PCM51038.1"/>
    </source>
</evidence>
<dbReference type="GO" id="GO:0016740">
    <property type="term" value="F:transferase activity"/>
    <property type="evidence" value="ECO:0007669"/>
    <property type="project" value="UniProtKB-KW"/>
</dbReference>
<dbReference type="AlphaFoldDB" id="A0A854X6B8"/>
<dbReference type="PANTHER" id="PTHR48228">
    <property type="entry name" value="SUCCINYL-COA--D-CITRAMALATE COA-TRANSFERASE"/>
    <property type="match status" value="1"/>
</dbReference>
<reference evidence="1 2" key="1">
    <citation type="submission" date="2017-09" db="EMBL/GenBank/DDBJ databases">
        <authorList>
            <person name="Haney C."/>
            <person name="Melnyk R."/>
        </authorList>
    </citation>
    <scope>NUCLEOTIDE SEQUENCE [LARGE SCALE GENOMIC DNA]</scope>
    <source>
        <strain evidence="1 2">CH229</strain>
    </source>
</reference>
<proteinExistence type="predicted"/>
<dbReference type="InterPro" id="IPR023606">
    <property type="entry name" value="CoA-Trfase_III_dom_1_sf"/>
</dbReference>
<sequence>MTDLLTSIQAALGLPHTPIPFTASGALPSAFAVSDLACASIGAAGQAVSELLRQQSGHLPAVEVDRRLASFWFATSLRPIGWEVPPLWDPVAGDYATKDGWIRLHTNAPHHRAAAESVLGTCADRAAMAAKVAQWRSADLEQAVVEAKGCAAEMRSWAQWQQHPQGLAVNAEPLVHFIDSQDEKANAWQGSVEQPLAGLKVLDLTRVLAGPTASRFLAGLGANVLRIDPPSWNEPGVVPEVTLGKRCARLNLQQPDDRAVFENLLKDADMLIHGYRADALEYLGFGAERRRQLAPGLIDVCLNAYGWSGPWRNRRGFDSLVQMSSGIAEAGQRWKQADKPTPLPVQGLDHATGYLMAASAITLLTKRLRSGRGGSARLSLARTAKLLIEHGPGTSEALRVEAKQDQNSRVEQTPWGPAHRLLAPVTISGTPLQWALPATELGSHRAQW</sequence>
<dbReference type="RefSeq" id="WP_096795077.1">
    <property type="nucleotide sequence ID" value="NZ_NXHE01000003.1"/>
</dbReference>
<name>A0A854X6B8_PSEFL</name>
<gene>
    <name evidence="1" type="ORF">CP335_03705</name>
</gene>
<evidence type="ECO:0000313" key="2">
    <source>
        <dbReference type="Proteomes" id="UP000218643"/>
    </source>
</evidence>
<dbReference type="Gene3D" id="3.40.50.10540">
    <property type="entry name" value="Crotonobetainyl-coa:carnitine coa-transferase, domain 1"/>
    <property type="match status" value="1"/>
</dbReference>
<dbReference type="InterPro" id="IPR003673">
    <property type="entry name" value="CoA-Trfase_fam_III"/>
</dbReference>
<keyword evidence="1" id="KW-0808">Transferase</keyword>
<dbReference type="EMBL" id="NXHE01000003">
    <property type="protein sequence ID" value="PCM51038.1"/>
    <property type="molecule type" value="Genomic_DNA"/>
</dbReference>
<dbReference type="SUPFAM" id="SSF89796">
    <property type="entry name" value="CoA-transferase family III (CaiB/BaiF)"/>
    <property type="match status" value="2"/>
</dbReference>
<accession>A0A854X6B8</accession>